<dbReference type="Proteomes" id="UP001431449">
    <property type="component" value="Unassembled WGS sequence"/>
</dbReference>
<keyword evidence="1" id="KW-0812">Transmembrane</keyword>
<keyword evidence="3" id="KW-1185">Reference proteome</keyword>
<keyword evidence="1" id="KW-1133">Transmembrane helix</keyword>
<reference evidence="2" key="1">
    <citation type="submission" date="2022-04" db="EMBL/GenBank/DDBJ databases">
        <title>Lysobacter sp. CAU 1642 isolated from sea sand.</title>
        <authorList>
            <person name="Kim W."/>
        </authorList>
    </citation>
    <scope>NUCLEOTIDE SEQUENCE</scope>
    <source>
        <strain evidence="2">CAU 1642</strain>
    </source>
</reference>
<organism evidence="2 3">
    <name type="scientific">Pseudomarimonas salicorniae</name>
    <dbReference type="NCBI Taxonomy" id="2933270"/>
    <lineage>
        <taxon>Bacteria</taxon>
        <taxon>Pseudomonadati</taxon>
        <taxon>Pseudomonadota</taxon>
        <taxon>Gammaproteobacteria</taxon>
        <taxon>Lysobacterales</taxon>
        <taxon>Lysobacteraceae</taxon>
        <taxon>Pseudomarimonas</taxon>
    </lineage>
</organism>
<evidence type="ECO:0000313" key="3">
    <source>
        <dbReference type="Proteomes" id="UP001431449"/>
    </source>
</evidence>
<evidence type="ECO:0000256" key="1">
    <source>
        <dbReference type="SAM" id="Phobius"/>
    </source>
</evidence>
<dbReference type="RefSeq" id="WP_248211281.1">
    <property type="nucleotide sequence ID" value="NZ_JALNMH010000017.1"/>
</dbReference>
<evidence type="ECO:0000313" key="2">
    <source>
        <dbReference type="EMBL" id="MCK7595380.1"/>
    </source>
</evidence>
<gene>
    <name evidence="2" type="ORF">M0G41_17100</name>
</gene>
<protein>
    <submittedName>
        <fullName evidence="2">Uncharacterized protein</fullName>
    </submittedName>
</protein>
<sequence>MIRILILLVLLSVLALSLRAIFADSDPRRLRAAGWGALSGGLIVLGLWMILS</sequence>
<keyword evidence="1" id="KW-0472">Membrane</keyword>
<proteinExistence type="predicted"/>
<accession>A0ABT0GN08</accession>
<comment type="caution">
    <text evidence="2">The sequence shown here is derived from an EMBL/GenBank/DDBJ whole genome shotgun (WGS) entry which is preliminary data.</text>
</comment>
<feature type="transmembrane region" description="Helical" evidence="1">
    <location>
        <begin position="33"/>
        <end position="51"/>
    </location>
</feature>
<name>A0ABT0GN08_9GAMM</name>
<dbReference type="EMBL" id="JALNMH010000017">
    <property type="protein sequence ID" value="MCK7595380.1"/>
    <property type="molecule type" value="Genomic_DNA"/>
</dbReference>